<keyword evidence="3" id="KW-1185">Reference proteome</keyword>
<feature type="compositionally biased region" description="Basic and acidic residues" evidence="1">
    <location>
        <begin position="298"/>
        <end position="307"/>
    </location>
</feature>
<feature type="region of interest" description="Disordered" evidence="1">
    <location>
        <begin position="252"/>
        <end position="307"/>
    </location>
</feature>
<dbReference type="InParanoid" id="A0A1Z5KL03"/>
<evidence type="ECO:0000256" key="1">
    <source>
        <dbReference type="SAM" id="MobiDB-lite"/>
    </source>
</evidence>
<reference evidence="2 3" key="1">
    <citation type="journal article" date="2015" name="Plant Cell">
        <title>Oil accumulation by the oleaginous diatom Fistulifera solaris as revealed by the genome and transcriptome.</title>
        <authorList>
            <person name="Tanaka T."/>
            <person name="Maeda Y."/>
            <person name="Veluchamy A."/>
            <person name="Tanaka M."/>
            <person name="Abida H."/>
            <person name="Marechal E."/>
            <person name="Bowler C."/>
            <person name="Muto M."/>
            <person name="Sunaga Y."/>
            <person name="Tanaka M."/>
            <person name="Yoshino T."/>
            <person name="Taniguchi T."/>
            <person name="Fukuda Y."/>
            <person name="Nemoto M."/>
            <person name="Matsumoto M."/>
            <person name="Wong P.S."/>
            <person name="Aburatani S."/>
            <person name="Fujibuchi W."/>
        </authorList>
    </citation>
    <scope>NUCLEOTIDE SEQUENCE [LARGE SCALE GENOMIC DNA]</scope>
    <source>
        <strain evidence="2 3">JPCC DA0580</strain>
    </source>
</reference>
<dbReference type="EMBL" id="BDSP01000252">
    <property type="protein sequence ID" value="GAX27000.1"/>
    <property type="molecule type" value="Genomic_DNA"/>
</dbReference>
<gene>
    <name evidence="2" type="ORF">FisN_9Lh309</name>
</gene>
<sequence>MSAPQDNNSQRREEARMAKSQKEKLRQEGLIVESVLTSLQKKLDTIRMTRGASSVKLEAAEKEILLKLNNSGLLPGAATGILSFVLLRRVRRIVLQRRFQASLKPPSNNIPGANGNTHVQNSPFQAPTALSPFPPPISNGPQQLQEPLVLKVLGLILDGTVSFAVAVMASVQFTDMKMILQEFSRIPLLQGHSVVAEEFCPVVLEELQRLDRDMNSSDWKKDVQSVYLKAIVDFGKHCEQRRVYENRLQQEQGLDPEKPFHMSIPAPGVPHDDWEDNNSTLTGSSTEWMNEDTSWADDLTRDQGDDK</sequence>
<name>A0A1Z5KL03_FISSO</name>
<feature type="compositionally biased region" description="Basic and acidic residues" evidence="1">
    <location>
        <begin position="9"/>
        <end position="23"/>
    </location>
</feature>
<comment type="caution">
    <text evidence="2">The sequence shown here is derived from an EMBL/GenBank/DDBJ whole genome shotgun (WGS) entry which is preliminary data.</text>
</comment>
<dbReference type="AlphaFoldDB" id="A0A1Z5KL03"/>
<dbReference type="OrthoDB" id="46446at2759"/>
<accession>A0A1Z5KL03</accession>
<feature type="compositionally biased region" description="Polar residues" evidence="1">
    <location>
        <begin position="277"/>
        <end position="293"/>
    </location>
</feature>
<organism evidence="2 3">
    <name type="scientific">Fistulifera solaris</name>
    <name type="common">Oleaginous diatom</name>
    <dbReference type="NCBI Taxonomy" id="1519565"/>
    <lineage>
        <taxon>Eukaryota</taxon>
        <taxon>Sar</taxon>
        <taxon>Stramenopiles</taxon>
        <taxon>Ochrophyta</taxon>
        <taxon>Bacillariophyta</taxon>
        <taxon>Bacillariophyceae</taxon>
        <taxon>Bacillariophycidae</taxon>
        <taxon>Naviculales</taxon>
        <taxon>Naviculaceae</taxon>
        <taxon>Fistulifera</taxon>
    </lineage>
</organism>
<evidence type="ECO:0000313" key="2">
    <source>
        <dbReference type="EMBL" id="GAX27000.1"/>
    </source>
</evidence>
<feature type="region of interest" description="Disordered" evidence="1">
    <location>
        <begin position="1"/>
        <end position="23"/>
    </location>
</feature>
<protein>
    <submittedName>
        <fullName evidence="2">Uncharacterized protein</fullName>
    </submittedName>
</protein>
<evidence type="ECO:0000313" key="3">
    <source>
        <dbReference type="Proteomes" id="UP000198406"/>
    </source>
</evidence>
<proteinExistence type="predicted"/>
<dbReference type="Proteomes" id="UP000198406">
    <property type="component" value="Unassembled WGS sequence"/>
</dbReference>